<comment type="catalytic activity">
    <reaction evidence="6">
        <text>1-hexadecanoyl-2-(9Z-octadecenoyl)-sn-glycero-3-phosphocholine + H2O = 1-hexadecanoyl-sn-glycero-3-phosphocholine + (9Z)-octadecenoate + H(+)</text>
        <dbReference type="Rhea" id="RHEA:38779"/>
        <dbReference type="ChEBI" id="CHEBI:15377"/>
        <dbReference type="ChEBI" id="CHEBI:15378"/>
        <dbReference type="ChEBI" id="CHEBI:30823"/>
        <dbReference type="ChEBI" id="CHEBI:72998"/>
        <dbReference type="ChEBI" id="CHEBI:73001"/>
    </reaction>
    <physiologicalReaction direction="left-to-right" evidence="6">
        <dbReference type="Rhea" id="RHEA:38780"/>
    </physiologicalReaction>
</comment>
<organism evidence="13">
    <name type="scientific">Castor canadensis</name>
    <name type="common">American beaver</name>
    <dbReference type="NCBI Taxonomy" id="51338"/>
    <lineage>
        <taxon>Eukaryota</taxon>
        <taxon>Metazoa</taxon>
        <taxon>Chordata</taxon>
        <taxon>Craniata</taxon>
        <taxon>Vertebrata</taxon>
        <taxon>Euteleostomi</taxon>
        <taxon>Mammalia</taxon>
        <taxon>Eutheria</taxon>
        <taxon>Euarchontoglires</taxon>
        <taxon>Glires</taxon>
        <taxon>Rodentia</taxon>
        <taxon>Castorimorpha</taxon>
        <taxon>Castoridae</taxon>
        <taxon>Castor</taxon>
    </lineage>
</organism>
<evidence type="ECO:0000256" key="5">
    <source>
        <dbReference type="ARBA" id="ARBA00023157"/>
    </source>
</evidence>
<dbReference type="OrthoDB" id="10069378at2759"/>
<comment type="catalytic activity">
    <reaction evidence="7">
        <text>1-hexadecanoyl-2-(9Z,12Z-octadecadienoyl)-sn-glycero-3-phosphoethanolamine + H2O = 1-hexadecanoyl-sn-glycero-3-phosphoethanolamine + (9Z,12Z)-octadecadienoate + H(+)</text>
        <dbReference type="Rhea" id="RHEA:40815"/>
        <dbReference type="ChEBI" id="CHEBI:15377"/>
        <dbReference type="ChEBI" id="CHEBI:15378"/>
        <dbReference type="ChEBI" id="CHEBI:30245"/>
        <dbReference type="ChEBI" id="CHEBI:73004"/>
        <dbReference type="ChEBI" id="CHEBI:73008"/>
    </reaction>
    <physiologicalReaction direction="left-to-right" evidence="7">
        <dbReference type="Rhea" id="RHEA:40816"/>
    </physiologicalReaction>
</comment>
<dbReference type="GO" id="GO:0006644">
    <property type="term" value="P:phospholipid metabolic process"/>
    <property type="evidence" value="ECO:0007669"/>
    <property type="project" value="InterPro"/>
</dbReference>
<dbReference type="PRINTS" id="PR00389">
    <property type="entry name" value="PHPHLIPASEA2"/>
</dbReference>
<dbReference type="GO" id="GO:0050482">
    <property type="term" value="P:arachidonate secretion"/>
    <property type="evidence" value="ECO:0007669"/>
    <property type="project" value="InterPro"/>
</dbReference>
<dbReference type="PANTHER" id="PTHR11716:SF4">
    <property type="entry name" value="GROUP 10 SECRETORY PHOSPHOLIPASE A2"/>
    <property type="match status" value="1"/>
</dbReference>
<dbReference type="GO" id="GO:0047498">
    <property type="term" value="F:calcium-dependent phospholipase A2 activity"/>
    <property type="evidence" value="ECO:0007669"/>
    <property type="project" value="TreeGrafter"/>
</dbReference>
<dbReference type="EC" id="3.1.1.4" evidence="11"/>
<keyword evidence="5 9" id="KW-1015">Disulfide bond</keyword>
<dbReference type="GeneID" id="109693622"/>
<keyword evidence="3 11" id="KW-0964">Secreted</keyword>
<dbReference type="InterPro" id="IPR001211">
    <property type="entry name" value="PLA2"/>
</dbReference>
<dbReference type="GO" id="GO:0016042">
    <property type="term" value="P:lipid catabolic process"/>
    <property type="evidence" value="ECO:0007669"/>
    <property type="project" value="InterPro"/>
</dbReference>
<proteinExistence type="inferred from homology"/>
<sequence>MAWAAGCPWQRKGRGENRKLGAVGGKGRRSTEVRVRSMSGDQDAEEGLAAVTAQVPASAWLRPGLGKVRPWAGLAVGGRQDVVTILARQTVPHLPPSMGPLPPCPPIMLLLLLLGPGPEASQVPRRPHVYRRGILELAGTVGCVGSRSPIAYMNYGCFCGLGGSGQPRDDVDWCCRRHDCCYFRAEEAGCSPKTERYSWQCVNQTIQCGPAENECQKLMCQCDEEIAYCLAKAEYHIKYLFYPHFLCEADSPKCD</sequence>
<dbReference type="GO" id="GO:0005576">
    <property type="term" value="C:extracellular region"/>
    <property type="evidence" value="ECO:0007669"/>
    <property type="project" value="UniProtKB-SubCell"/>
</dbReference>
<comment type="subcellular location">
    <subcellularLocation>
        <location evidence="1 11">Secreted</location>
    </subcellularLocation>
</comment>
<name>A0A8B7VG60_CASCN</name>
<evidence type="ECO:0000256" key="1">
    <source>
        <dbReference type="ARBA" id="ARBA00004613"/>
    </source>
</evidence>
<dbReference type="InterPro" id="IPR033113">
    <property type="entry name" value="PLA2_histidine"/>
</dbReference>
<keyword evidence="11" id="KW-0443">Lipid metabolism</keyword>
<keyword evidence="4 8" id="KW-0106">Calcium</keyword>
<dbReference type="SMART" id="SM00085">
    <property type="entry name" value="PA2c"/>
    <property type="match status" value="1"/>
</dbReference>
<dbReference type="RefSeq" id="XP_020030633.1">
    <property type="nucleotide sequence ID" value="XM_020175044.1"/>
</dbReference>
<dbReference type="InterPro" id="IPR036444">
    <property type="entry name" value="PLipase_A2_dom_sf"/>
</dbReference>
<keyword evidence="11" id="KW-0378">Hydrolase</keyword>
<dbReference type="FunFam" id="1.20.90.10:FF:000001">
    <property type="entry name" value="Basic phospholipase A2 homolog"/>
    <property type="match status" value="1"/>
</dbReference>
<dbReference type="KEGG" id="ccan:109693622"/>
<dbReference type="PROSITE" id="PS00118">
    <property type="entry name" value="PA2_HIS"/>
    <property type="match status" value="1"/>
</dbReference>
<comment type="cofactor">
    <cofactor evidence="8">
        <name>Ca(2+)</name>
        <dbReference type="ChEBI" id="CHEBI:29108"/>
    </cofactor>
    <text evidence="8">Binds 1 Ca(2+) ion per subunit.</text>
</comment>
<evidence type="ECO:0000256" key="2">
    <source>
        <dbReference type="ARBA" id="ARBA00007056"/>
    </source>
</evidence>
<evidence type="ECO:0000256" key="7">
    <source>
        <dbReference type="ARBA" id="ARBA00049039"/>
    </source>
</evidence>
<dbReference type="SUPFAM" id="SSF48619">
    <property type="entry name" value="Phospholipase A2, PLA2"/>
    <property type="match status" value="1"/>
</dbReference>
<comment type="similarity">
    <text evidence="2 10">Belongs to the phospholipase A2 family.</text>
</comment>
<dbReference type="InterPro" id="IPR016090">
    <property type="entry name" value="PLA2-like_dom"/>
</dbReference>
<evidence type="ECO:0000256" key="6">
    <source>
        <dbReference type="ARBA" id="ARBA00048699"/>
    </source>
</evidence>
<evidence type="ECO:0000256" key="8">
    <source>
        <dbReference type="PIRSR" id="PIRSR601211-2"/>
    </source>
</evidence>
<evidence type="ECO:0000313" key="12">
    <source>
        <dbReference type="Proteomes" id="UP001732720"/>
    </source>
</evidence>
<protein>
    <recommendedName>
        <fullName evidence="11">Phospholipase A2</fullName>
        <ecNumber evidence="11">3.1.1.4</ecNumber>
    </recommendedName>
</protein>
<evidence type="ECO:0000256" key="10">
    <source>
        <dbReference type="RuleBase" id="RU003654"/>
    </source>
</evidence>
<dbReference type="InterPro" id="IPR033112">
    <property type="entry name" value="PLA2_Asp_AS"/>
</dbReference>
<dbReference type="AlphaFoldDB" id="A0A8B7VG60"/>
<dbReference type="GO" id="GO:0005543">
    <property type="term" value="F:phospholipid binding"/>
    <property type="evidence" value="ECO:0007669"/>
    <property type="project" value="TreeGrafter"/>
</dbReference>
<evidence type="ECO:0000256" key="3">
    <source>
        <dbReference type="ARBA" id="ARBA00022525"/>
    </source>
</evidence>
<gene>
    <name evidence="13" type="primary">Pla2g10</name>
</gene>
<comment type="catalytic activity">
    <reaction evidence="11">
        <text>a 1,2-diacyl-sn-glycero-3-phosphocholine + H2O = a 1-acyl-sn-glycero-3-phosphocholine + a fatty acid + H(+)</text>
        <dbReference type="Rhea" id="RHEA:15801"/>
        <dbReference type="ChEBI" id="CHEBI:15377"/>
        <dbReference type="ChEBI" id="CHEBI:15378"/>
        <dbReference type="ChEBI" id="CHEBI:28868"/>
        <dbReference type="ChEBI" id="CHEBI:57643"/>
        <dbReference type="ChEBI" id="CHEBI:58168"/>
        <dbReference type="EC" id="3.1.1.4"/>
    </reaction>
</comment>
<dbReference type="Gene3D" id="1.20.90.10">
    <property type="entry name" value="Phospholipase A2 domain"/>
    <property type="match status" value="1"/>
</dbReference>
<reference evidence="13" key="1">
    <citation type="submission" date="2025-08" db="UniProtKB">
        <authorList>
            <consortium name="RefSeq"/>
        </authorList>
    </citation>
    <scope>IDENTIFICATION</scope>
    <source>
        <tissue evidence="13">Leukocyte</tissue>
    </source>
</reference>
<evidence type="ECO:0000313" key="13">
    <source>
        <dbReference type="RefSeq" id="XP_020030633.1"/>
    </source>
</evidence>
<dbReference type="GO" id="GO:0005509">
    <property type="term" value="F:calcium ion binding"/>
    <property type="evidence" value="ECO:0007669"/>
    <property type="project" value="InterPro"/>
</dbReference>
<dbReference type="Proteomes" id="UP001732720">
    <property type="component" value="Chromosome 17"/>
</dbReference>
<keyword evidence="8" id="KW-0479">Metal-binding</keyword>
<accession>A0A8B7VG60</accession>
<keyword evidence="12" id="KW-1185">Reference proteome</keyword>
<evidence type="ECO:0000256" key="9">
    <source>
        <dbReference type="PIRSR" id="PIRSR601211-3"/>
    </source>
</evidence>
<evidence type="ECO:0000256" key="11">
    <source>
        <dbReference type="RuleBase" id="RU361236"/>
    </source>
</evidence>
<dbReference type="PANTHER" id="PTHR11716">
    <property type="entry name" value="PHOSPHOLIPASE A2 FAMILY MEMBER"/>
    <property type="match status" value="1"/>
</dbReference>
<dbReference type="Pfam" id="PF00068">
    <property type="entry name" value="Phospholip_A2_1"/>
    <property type="match status" value="1"/>
</dbReference>
<dbReference type="CDD" id="cd00125">
    <property type="entry name" value="PLA2c"/>
    <property type="match status" value="1"/>
</dbReference>
<evidence type="ECO:0000256" key="4">
    <source>
        <dbReference type="ARBA" id="ARBA00022837"/>
    </source>
</evidence>
<dbReference type="PROSITE" id="PS00119">
    <property type="entry name" value="PA2_ASP"/>
    <property type="match status" value="1"/>
</dbReference>